<evidence type="ECO:0000256" key="1">
    <source>
        <dbReference type="SAM" id="MobiDB-lite"/>
    </source>
</evidence>
<evidence type="ECO:0000313" key="2">
    <source>
        <dbReference type="EMBL" id="QSS62401.1"/>
    </source>
</evidence>
<proteinExistence type="predicted"/>
<dbReference type="AlphaFoldDB" id="A0A8A1M8V1"/>
<name>A0A8A1M8V1_AJECA</name>
<protein>
    <submittedName>
        <fullName evidence="2">Uncharacterized protein</fullName>
    </submittedName>
</protein>
<gene>
    <name evidence="2" type="ORF">I7I51_02138</name>
</gene>
<sequence>MVQTKRKEKAKAPSPQRARPRIASSRRARQVTATTIPQQQYRRMTTMLGSAATSLRIPNLGRKSAGSTGEVSPDVLLGVSFSQEKESAG</sequence>
<reference evidence="2" key="1">
    <citation type="submission" date="2021-01" db="EMBL/GenBank/DDBJ databases">
        <title>Chromosome-level genome assembly of a human fungal pathogen reveals clustering of transcriptionally co-regulated genes.</title>
        <authorList>
            <person name="Voorhies M."/>
            <person name="Cohen S."/>
            <person name="Shea T.P."/>
            <person name="Petrus S."/>
            <person name="Munoz J.F."/>
            <person name="Poplawski S."/>
            <person name="Goldman W.E."/>
            <person name="Michael T."/>
            <person name="Cuomo C.A."/>
            <person name="Sil A."/>
            <person name="Beyhan S."/>
        </authorList>
    </citation>
    <scope>NUCLEOTIDE SEQUENCE</scope>
    <source>
        <strain evidence="2">WU24</strain>
    </source>
</reference>
<feature type="compositionally biased region" description="Polar residues" evidence="1">
    <location>
        <begin position="31"/>
        <end position="43"/>
    </location>
</feature>
<evidence type="ECO:0000313" key="3">
    <source>
        <dbReference type="Proteomes" id="UP000663671"/>
    </source>
</evidence>
<dbReference type="VEuPathDB" id="FungiDB:I7I51_02138"/>
<feature type="compositionally biased region" description="Basic residues" evidence="1">
    <location>
        <begin position="18"/>
        <end position="29"/>
    </location>
</feature>
<accession>A0A8A1M8V1</accession>
<dbReference type="EMBL" id="CP069112">
    <property type="protein sequence ID" value="QSS62401.1"/>
    <property type="molecule type" value="Genomic_DNA"/>
</dbReference>
<organism evidence="2 3">
    <name type="scientific">Ajellomyces capsulatus</name>
    <name type="common">Darling's disease fungus</name>
    <name type="synonym">Histoplasma capsulatum</name>
    <dbReference type="NCBI Taxonomy" id="5037"/>
    <lineage>
        <taxon>Eukaryota</taxon>
        <taxon>Fungi</taxon>
        <taxon>Dikarya</taxon>
        <taxon>Ascomycota</taxon>
        <taxon>Pezizomycotina</taxon>
        <taxon>Eurotiomycetes</taxon>
        <taxon>Eurotiomycetidae</taxon>
        <taxon>Onygenales</taxon>
        <taxon>Ajellomycetaceae</taxon>
        <taxon>Histoplasma</taxon>
    </lineage>
</organism>
<feature type="region of interest" description="Disordered" evidence="1">
    <location>
        <begin position="1"/>
        <end position="43"/>
    </location>
</feature>
<dbReference type="Proteomes" id="UP000663671">
    <property type="component" value="Chromosome 7"/>
</dbReference>